<feature type="region of interest" description="Disordered" evidence="1">
    <location>
        <begin position="160"/>
        <end position="190"/>
    </location>
</feature>
<dbReference type="AlphaFoldDB" id="A0AAW2HHC1"/>
<dbReference type="SUPFAM" id="SSF47986">
    <property type="entry name" value="DEATH domain"/>
    <property type="match status" value="1"/>
</dbReference>
<proteinExistence type="predicted"/>
<evidence type="ECO:0000256" key="1">
    <source>
        <dbReference type="SAM" id="MobiDB-lite"/>
    </source>
</evidence>
<evidence type="ECO:0000259" key="2">
    <source>
        <dbReference type="PROSITE" id="PS50017"/>
    </source>
</evidence>
<feature type="compositionally biased region" description="Polar residues" evidence="1">
    <location>
        <begin position="160"/>
        <end position="172"/>
    </location>
</feature>
<organism evidence="3">
    <name type="scientific">Menopon gallinae</name>
    <name type="common">poultry shaft louse</name>
    <dbReference type="NCBI Taxonomy" id="328185"/>
    <lineage>
        <taxon>Eukaryota</taxon>
        <taxon>Metazoa</taxon>
        <taxon>Ecdysozoa</taxon>
        <taxon>Arthropoda</taxon>
        <taxon>Hexapoda</taxon>
        <taxon>Insecta</taxon>
        <taxon>Pterygota</taxon>
        <taxon>Neoptera</taxon>
        <taxon>Paraneoptera</taxon>
        <taxon>Psocodea</taxon>
        <taxon>Troctomorpha</taxon>
        <taxon>Phthiraptera</taxon>
        <taxon>Amblycera</taxon>
        <taxon>Menoponidae</taxon>
        <taxon>Menopon</taxon>
    </lineage>
</organism>
<dbReference type="InterPro" id="IPR011029">
    <property type="entry name" value="DEATH-like_dom_sf"/>
</dbReference>
<comment type="caution">
    <text evidence="3">The sequence shown here is derived from an EMBL/GenBank/DDBJ whole genome shotgun (WGS) entry which is preliminary data.</text>
</comment>
<protein>
    <recommendedName>
        <fullName evidence="2">Death domain-containing protein</fullName>
    </recommendedName>
</protein>
<gene>
    <name evidence="3" type="ORF">PYX00_007043</name>
</gene>
<accession>A0AAW2HHC1</accession>
<dbReference type="CDD" id="cd01670">
    <property type="entry name" value="Death"/>
    <property type="match status" value="1"/>
</dbReference>
<dbReference type="EMBL" id="JARGDH010000004">
    <property type="protein sequence ID" value="KAL0269240.1"/>
    <property type="molecule type" value="Genomic_DNA"/>
</dbReference>
<feature type="compositionally biased region" description="Low complexity" evidence="1">
    <location>
        <begin position="173"/>
        <end position="184"/>
    </location>
</feature>
<dbReference type="InterPro" id="IPR000488">
    <property type="entry name" value="Death_dom"/>
</dbReference>
<dbReference type="Gene3D" id="1.10.533.10">
    <property type="entry name" value="Death Domain, Fas"/>
    <property type="match status" value="1"/>
</dbReference>
<reference evidence="3" key="1">
    <citation type="journal article" date="2024" name="Gigascience">
        <title>Chromosome-level genome of the poultry shaft louse Menopon gallinae provides insight into the host-switching and adaptive evolution of parasitic lice.</title>
        <authorList>
            <person name="Xu Y."/>
            <person name="Ma L."/>
            <person name="Liu S."/>
            <person name="Liang Y."/>
            <person name="Liu Q."/>
            <person name="He Z."/>
            <person name="Tian L."/>
            <person name="Duan Y."/>
            <person name="Cai W."/>
            <person name="Li H."/>
            <person name="Song F."/>
        </authorList>
    </citation>
    <scope>NUCLEOTIDE SEQUENCE</scope>
    <source>
        <strain evidence="3">Cailab_2023a</strain>
    </source>
</reference>
<feature type="domain" description="Death" evidence="2">
    <location>
        <begin position="75"/>
        <end position="141"/>
    </location>
</feature>
<dbReference type="PROSITE" id="PS50017">
    <property type="entry name" value="DEATH_DOMAIN"/>
    <property type="match status" value="1"/>
</dbReference>
<dbReference type="GO" id="GO:0007165">
    <property type="term" value="P:signal transduction"/>
    <property type="evidence" value="ECO:0007669"/>
    <property type="project" value="InterPro"/>
</dbReference>
<sequence>MELRIPGMQNPNPELEEIRNRVLQESCRNNKEWIYQLINRTSKIHAGFLFEDKKTLQDLCLFVGETQNKISDPGWEAFGHHLGLNPCVLKVINHNNFNKEDPTYNLLLAFVQFENATIGKVVQALLDIGRLDVITRIRKYLNDLADIVLQHRNNLNINSSSEVSDYGSMQMTNERSNTSSSSDSESSDTRNINAPQEIIRPFIVPPAPFIFQNIQATPELTSQRIEQSLNSRTTCSSNSDNDYIIIREHYTRSEQNREPCSVDSIQRGNINETKKLTKKRYGKIFMLTFATDGEKYVQDICKVLRRERDCSPRNGVLVLAEHTAEVMKDPHRFITGCFHQVDYICPILTESYLKLINRKENACNLSDVHLDARYAQFIYALMNNYYVSNGCLNDKIRCIIPDELLSVVRSNLLMSVPIFAAWVKLSEVEELAVRLSKSRN</sequence>
<evidence type="ECO:0000313" key="3">
    <source>
        <dbReference type="EMBL" id="KAL0269240.1"/>
    </source>
</evidence>
<name>A0AAW2HHC1_9NEOP</name>
<dbReference type="Pfam" id="PF00531">
    <property type="entry name" value="Death"/>
    <property type="match status" value="1"/>
</dbReference>